<protein>
    <submittedName>
        <fullName evidence="1">Uncharacterized protein</fullName>
    </submittedName>
</protein>
<sequence length="72" mass="7735">MAADDEQPRAVLLHRVAQHAARLLDDILRRLAQVGLHPTTEDGEGLAWTMTSSAPPPPAMPLARCCIVHSSA</sequence>
<dbReference type="Proteomes" id="UP000008021">
    <property type="component" value="Chromosome 7"/>
</dbReference>
<evidence type="ECO:0000313" key="1">
    <source>
        <dbReference type="EnsemblPlants" id="OMERI07G22630.4"/>
    </source>
</evidence>
<reference evidence="1" key="1">
    <citation type="submission" date="2015-04" db="UniProtKB">
        <authorList>
            <consortium name="EnsemblPlants"/>
        </authorList>
    </citation>
    <scope>IDENTIFICATION</scope>
</reference>
<reference evidence="1" key="2">
    <citation type="submission" date="2018-05" db="EMBL/GenBank/DDBJ databases">
        <title>OmerRS3 (Oryza meridionalis Reference Sequence Version 3).</title>
        <authorList>
            <person name="Zhang J."/>
            <person name="Kudrna D."/>
            <person name="Lee S."/>
            <person name="Talag J."/>
            <person name="Welchert J."/>
            <person name="Wing R.A."/>
        </authorList>
    </citation>
    <scope>NUCLEOTIDE SEQUENCE [LARGE SCALE GENOMIC DNA]</scope>
    <source>
        <strain evidence="1">cv. OR44</strain>
    </source>
</reference>
<accession>A0A0E0EG29</accession>
<dbReference type="EnsemblPlants" id="OMERI07G22630.4">
    <property type="protein sequence ID" value="OMERI07G22630.4"/>
    <property type="gene ID" value="OMERI07G22630"/>
</dbReference>
<name>A0A0E0EG29_9ORYZ</name>
<proteinExistence type="predicted"/>
<dbReference type="Gramene" id="OMERI07G22630.4">
    <property type="protein sequence ID" value="OMERI07G22630.4"/>
    <property type="gene ID" value="OMERI07G22630"/>
</dbReference>
<keyword evidence="2" id="KW-1185">Reference proteome</keyword>
<dbReference type="HOGENOM" id="CLU_2726482_0_0_1"/>
<evidence type="ECO:0000313" key="2">
    <source>
        <dbReference type="Proteomes" id="UP000008021"/>
    </source>
</evidence>
<organism evidence="1">
    <name type="scientific">Oryza meridionalis</name>
    <dbReference type="NCBI Taxonomy" id="40149"/>
    <lineage>
        <taxon>Eukaryota</taxon>
        <taxon>Viridiplantae</taxon>
        <taxon>Streptophyta</taxon>
        <taxon>Embryophyta</taxon>
        <taxon>Tracheophyta</taxon>
        <taxon>Spermatophyta</taxon>
        <taxon>Magnoliopsida</taxon>
        <taxon>Liliopsida</taxon>
        <taxon>Poales</taxon>
        <taxon>Poaceae</taxon>
        <taxon>BOP clade</taxon>
        <taxon>Oryzoideae</taxon>
        <taxon>Oryzeae</taxon>
        <taxon>Oryzinae</taxon>
        <taxon>Oryza</taxon>
    </lineage>
</organism>
<dbReference type="AlphaFoldDB" id="A0A0E0EG29"/>